<dbReference type="Proteomes" id="UP000567179">
    <property type="component" value="Unassembled WGS sequence"/>
</dbReference>
<evidence type="ECO:0000256" key="15">
    <source>
        <dbReference type="PIRSR" id="PIRSR000137-1"/>
    </source>
</evidence>
<comment type="similarity">
    <text evidence="3">Belongs to the GMC oxidoreductase family.</text>
</comment>
<evidence type="ECO:0000259" key="18">
    <source>
        <dbReference type="PROSITE" id="PS00624"/>
    </source>
</evidence>
<evidence type="ECO:0000256" key="10">
    <source>
        <dbReference type="ARBA" id="ARBA00033986"/>
    </source>
</evidence>
<comment type="catalytic activity">
    <reaction evidence="10">
        <text>pyranose + acceptor = pyranos-2-ulose + reduced acceptor.</text>
        <dbReference type="EC" id="1.1.99.29"/>
    </reaction>
</comment>
<evidence type="ECO:0000256" key="11">
    <source>
        <dbReference type="ARBA" id="ARBA00034010"/>
    </source>
</evidence>
<evidence type="ECO:0000256" key="1">
    <source>
        <dbReference type="ARBA" id="ARBA00001974"/>
    </source>
</evidence>
<evidence type="ECO:0000256" key="13">
    <source>
        <dbReference type="ARBA" id="ARBA00034050"/>
    </source>
</evidence>
<evidence type="ECO:0000256" key="17">
    <source>
        <dbReference type="SAM" id="SignalP"/>
    </source>
</evidence>
<dbReference type="AlphaFoldDB" id="A0A8H5B776"/>
<evidence type="ECO:0000313" key="19">
    <source>
        <dbReference type="EMBL" id="KAF5318064.1"/>
    </source>
</evidence>
<dbReference type="Gene3D" id="3.30.560.10">
    <property type="entry name" value="Glucose Oxidase, domain 3"/>
    <property type="match status" value="1"/>
</dbReference>
<feature type="active site" description="Proton acceptor" evidence="15">
    <location>
        <position position="585"/>
    </location>
</feature>
<comment type="cofactor">
    <cofactor evidence="1 16">
        <name>FAD</name>
        <dbReference type="ChEBI" id="CHEBI:57692"/>
    </cofactor>
</comment>
<feature type="binding site" evidence="16">
    <location>
        <position position="261"/>
    </location>
    <ligand>
        <name>FAD</name>
        <dbReference type="ChEBI" id="CHEBI:57692"/>
    </ligand>
</feature>
<comment type="catalytic activity">
    <reaction evidence="12">
        <text>pyranose + acceptor = pyranos-3-ulose + reduced acceptor.</text>
        <dbReference type="EC" id="1.1.99.29"/>
    </reaction>
</comment>
<dbReference type="OrthoDB" id="269227at2759"/>
<dbReference type="Pfam" id="PF00732">
    <property type="entry name" value="GMC_oxred_N"/>
    <property type="match status" value="1"/>
</dbReference>
<feature type="chain" id="PRO_5034292898" description="pyranose dehydrogenase (acceptor)" evidence="17">
    <location>
        <begin position="22"/>
        <end position="604"/>
    </location>
</feature>
<keyword evidence="6" id="KW-0964">Secreted</keyword>
<evidence type="ECO:0000256" key="2">
    <source>
        <dbReference type="ARBA" id="ARBA00004613"/>
    </source>
</evidence>
<comment type="catalytic activity">
    <reaction evidence="13">
        <text>a pyranoside + acceptor = a pyranosid-3-ulose + reduced acceptor.</text>
        <dbReference type="EC" id="1.1.99.29"/>
    </reaction>
</comment>
<evidence type="ECO:0000256" key="14">
    <source>
        <dbReference type="ARBA" id="ARBA00034059"/>
    </source>
</evidence>
<dbReference type="PROSITE" id="PS00624">
    <property type="entry name" value="GMC_OXRED_2"/>
    <property type="match status" value="1"/>
</dbReference>
<dbReference type="GO" id="GO:0050660">
    <property type="term" value="F:flavin adenine dinucleotide binding"/>
    <property type="evidence" value="ECO:0007669"/>
    <property type="project" value="InterPro"/>
</dbReference>
<dbReference type="GO" id="GO:0005576">
    <property type="term" value="C:extracellular region"/>
    <property type="evidence" value="ECO:0007669"/>
    <property type="project" value="UniProtKB-SubCell"/>
</dbReference>
<name>A0A8H5B776_9AGAR</name>
<dbReference type="Pfam" id="PF05199">
    <property type="entry name" value="GMC_oxred_C"/>
    <property type="match status" value="1"/>
</dbReference>
<comment type="catalytic activity">
    <reaction evidence="11">
        <text>pyranose + acceptor = pyranos-2,3-diulose + reduced acceptor.</text>
        <dbReference type="EC" id="1.1.99.29"/>
    </reaction>
</comment>
<dbReference type="GO" id="GO:0033718">
    <property type="term" value="F:pyranose dehydrogenase (acceptor) activity"/>
    <property type="evidence" value="ECO:0007669"/>
    <property type="project" value="UniProtKB-EC"/>
</dbReference>
<comment type="subunit">
    <text evidence="4">Monomer.</text>
</comment>
<feature type="signal peptide" evidence="17">
    <location>
        <begin position="1"/>
        <end position="21"/>
    </location>
</feature>
<comment type="function">
    <text evidence="9">Catalyzes the single-oxidation or sequential double oxidation reaction of carbohydrates primarily at carbon-2 and/or carbon-3 with the concomitant reduction of the flavin. The enzyme exhibits a broad sugar substrate specificity, oxidizing different aldopyranoses to the corresponding C-1, C-2, C-3 or C-1,2, C-2,3 and C-3,4 (di)dehydro sugars with substrate-specific regioselectivity. Accepts only a narrow range of electron acceptors such as substituted benzoquinones and complexed metal ions and reacts extremely slowly with O(2) as acceptor. May play a role in the natural recycling of plant matter by oxidizing all major monosaccharides in lignocellulose and by reducing quinone compounds or reactive radical species generated during lignin depolymerization.</text>
</comment>
<evidence type="ECO:0000256" key="4">
    <source>
        <dbReference type="ARBA" id="ARBA00011245"/>
    </source>
</evidence>
<evidence type="ECO:0000256" key="8">
    <source>
        <dbReference type="ARBA" id="ARBA00022827"/>
    </source>
</evidence>
<dbReference type="InterPro" id="IPR036188">
    <property type="entry name" value="FAD/NAD-bd_sf"/>
</dbReference>
<dbReference type="InterPro" id="IPR012132">
    <property type="entry name" value="GMC_OxRdtase"/>
</dbReference>
<dbReference type="EC" id="1.1.99.29" evidence="5"/>
<comment type="caution">
    <text evidence="19">The sequence shown here is derived from an EMBL/GenBank/DDBJ whole genome shotgun (WGS) entry which is preliminary data.</text>
</comment>
<proteinExistence type="inferred from homology"/>
<organism evidence="19 20">
    <name type="scientific">Psilocybe cf. subviscida</name>
    <dbReference type="NCBI Taxonomy" id="2480587"/>
    <lineage>
        <taxon>Eukaryota</taxon>
        <taxon>Fungi</taxon>
        <taxon>Dikarya</taxon>
        <taxon>Basidiomycota</taxon>
        <taxon>Agaricomycotina</taxon>
        <taxon>Agaricomycetes</taxon>
        <taxon>Agaricomycetidae</taxon>
        <taxon>Agaricales</taxon>
        <taxon>Agaricineae</taxon>
        <taxon>Strophariaceae</taxon>
        <taxon>Psilocybe</taxon>
    </lineage>
</organism>
<gene>
    <name evidence="19" type="ORF">D9619_012082</name>
</gene>
<feature type="binding site" evidence="16">
    <location>
        <begin position="586"/>
        <end position="587"/>
    </location>
    <ligand>
        <name>FAD</name>
        <dbReference type="ChEBI" id="CHEBI:57692"/>
    </ligand>
</feature>
<keyword evidence="20" id="KW-1185">Reference proteome</keyword>
<keyword evidence="8 16" id="KW-0274">FAD</keyword>
<accession>A0A8H5B776</accession>
<keyword evidence="7" id="KW-0285">Flavoprotein</keyword>
<dbReference type="PIRSF" id="PIRSF000137">
    <property type="entry name" value="Alcohol_oxidase"/>
    <property type="match status" value="1"/>
</dbReference>
<dbReference type="SUPFAM" id="SSF54373">
    <property type="entry name" value="FAD-linked reductases, C-terminal domain"/>
    <property type="match status" value="1"/>
</dbReference>
<evidence type="ECO:0000256" key="9">
    <source>
        <dbReference type="ARBA" id="ARBA00024699"/>
    </source>
</evidence>
<comment type="catalytic activity">
    <reaction evidence="14">
        <text>a pyranoside + acceptor = a pyranosid-3,4-diulose + reduced acceptor.</text>
        <dbReference type="EC" id="1.1.99.29"/>
    </reaction>
</comment>
<evidence type="ECO:0000256" key="16">
    <source>
        <dbReference type="PIRSR" id="PIRSR000137-2"/>
    </source>
</evidence>
<feature type="domain" description="Glucose-methanol-choline oxidoreductase N-terminal" evidence="18">
    <location>
        <begin position="312"/>
        <end position="326"/>
    </location>
</feature>
<evidence type="ECO:0000256" key="12">
    <source>
        <dbReference type="ARBA" id="ARBA00034029"/>
    </source>
</evidence>
<evidence type="ECO:0000256" key="7">
    <source>
        <dbReference type="ARBA" id="ARBA00022630"/>
    </source>
</evidence>
<dbReference type="InterPro" id="IPR007867">
    <property type="entry name" value="GMC_OxRtase_C"/>
</dbReference>
<dbReference type="PANTHER" id="PTHR11552:SF147">
    <property type="entry name" value="CHOLINE DEHYDROGENASE, MITOCHONDRIAL"/>
    <property type="match status" value="1"/>
</dbReference>
<evidence type="ECO:0000256" key="3">
    <source>
        <dbReference type="ARBA" id="ARBA00010790"/>
    </source>
</evidence>
<comment type="subcellular location">
    <subcellularLocation>
        <location evidence="2">Secreted</location>
    </subcellularLocation>
</comment>
<keyword evidence="17" id="KW-0732">Signal</keyword>
<dbReference type="EMBL" id="JAACJJ010000031">
    <property type="protein sequence ID" value="KAF5318064.1"/>
    <property type="molecule type" value="Genomic_DNA"/>
</dbReference>
<evidence type="ECO:0000313" key="20">
    <source>
        <dbReference type="Proteomes" id="UP000567179"/>
    </source>
</evidence>
<dbReference type="PANTHER" id="PTHR11552">
    <property type="entry name" value="GLUCOSE-METHANOL-CHOLINE GMC OXIDOREDUCTASE"/>
    <property type="match status" value="1"/>
</dbReference>
<sequence length="604" mass="64355">MQHSKLLSLVLTALWVGPSLADAVTSFVADRAVYDYVIVGAGTAGLVLANRLSANSNVTVLVIEAGVSDDGVVPVQAPFLGPTVTPNTPWDWNYTTVAQPGLDGRTFNYPRGKLLGGSSSANYLFHQFGSSEDWSRLASVTGDTAWQWTNMRKYHEKVTAPIDGHDTSTEIIPAYHGYKGILPTSLHGFNQTIDPRVLLTTQQLSSDFPWNRDMSGGDNSLLGFGAVKSSAGGGKRSSSSTTYLAAAKSRPNLTVLINATVQRLIQNGTATLDGATKVPLFNRVQFTGSPGTSSITKSITVTARKEIILAAGAVGTPQILQLSGIGDSTLLKSFNISTIINNPSVGTNMSDHSLTPNLFTVNSNLTFDPILRDPVQVQATLNQYVSTKTGMFANNIANHFGFQRLPSNSSILSTYGDPAPGPGSPHWEMVPANLFFAPGFSSPSSGAYMTFVLVLLAPTSRGYVKIQSANALTAPLINPNFLTTKVDIATIREGVRSVLKFVSAPAWSGFVTGRYGAKFQAAVDDSSIDAYVRSITTTIFHPASTAMMTKKTDSWGVVNPDFRVKGTAGLRVVDSSVFPYQLSCHPQGPIYLLAERASEIIGGS</sequence>
<evidence type="ECO:0000256" key="5">
    <source>
        <dbReference type="ARBA" id="ARBA00013177"/>
    </source>
</evidence>
<protein>
    <recommendedName>
        <fullName evidence="5">pyranose dehydrogenase (acceptor)</fullName>
        <ecNumber evidence="5">1.1.99.29</ecNumber>
    </recommendedName>
</protein>
<evidence type="ECO:0000256" key="6">
    <source>
        <dbReference type="ARBA" id="ARBA00022525"/>
    </source>
</evidence>
<dbReference type="SUPFAM" id="SSF51905">
    <property type="entry name" value="FAD/NAD(P)-binding domain"/>
    <property type="match status" value="1"/>
</dbReference>
<reference evidence="19 20" key="1">
    <citation type="journal article" date="2020" name="ISME J.">
        <title>Uncovering the hidden diversity of litter-decomposition mechanisms in mushroom-forming fungi.</title>
        <authorList>
            <person name="Floudas D."/>
            <person name="Bentzer J."/>
            <person name="Ahren D."/>
            <person name="Johansson T."/>
            <person name="Persson P."/>
            <person name="Tunlid A."/>
        </authorList>
    </citation>
    <scope>NUCLEOTIDE SEQUENCE [LARGE SCALE GENOMIC DNA]</scope>
    <source>
        <strain evidence="19 20">CBS 101986</strain>
    </source>
</reference>
<dbReference type="InterPro" id="IPR000172">
    <property type="entry name" value="GMC_OxRdtase_N"/>
</dbReference>
<feature type="active site" description="Proton donor" evidence="15">
    <location>
        <position position="541"/>
    </location>
</feature>
<dbReference type="Gene3D" id="3.50.50.60">
    <property type="entry name" value="FAD/NAD(P)-binding domain"/>
    <property type="match status" value="1"/>
</dbReference>